<keyword evidence="3" id="KW-1133">Transmembrane helix</keyword>
<dbReference type="Gene3D" id="1.20.1070.10">
    <property type="entry name" value="Rhodopsin 7-helix transmembrane proteins"/>
    <property type="match status" value="1"/>
</dbReference>
<feature type="domain" description="G-protein coupled receptors family 1 profile" evidence="5">
    <location>
        <begin position="1"/>
        <end position="50"/>
    </location>
</feature>
<evidence type="ECO:0000313" key="7">
    <source>
        <dbReference type="Proteomes" id="UP001162156"/>
    </source>
</evidence>
<accession>A0AAV8Z960</accession>
<reference evidence="6" key="1">
    <citation type="journal article" date="2023" name="Insect Mol. Biol.">
        <title>Genome sequencing provides insights into the evolution of gene families encoding plant cell wall-degrading enzymes in longhorned beetles.</title>
        <authorList>
            <person name="Shin N.R."/>
            <person name="Okamura Y."/>
            <person name="Kirsch R."/>
            <person name="Pauchet Y."/>
        </authorList>
    </citation>
    <scope>NUCLEOTIDE SEQUENCE</scope>
    <source>
        <strain evidence="6">RBIC_L_NR</strain>
    </source>
</reference>
<keyword evidence="2" id="KW-0812">Transmembrane</keyword>
<dbReference type="PROSITE" id="PS50262">
    <property type="entry name" value="G_PROTEIN_RECEP_F1_2"/>
    <property type="match status" value="1"/>
</dbReference>
<evidence type="ECO:0000259" key="5">
    <source>
        <dbReference type="PROSITE" id="PS50262"/>
    </source>
</evidence>
<evidence type="ECO:0000256" key="2">
    <source>
        <dbReference type="ARBA" id="ARBA00022692"/>
    </source>
</evidence>
<dbReference type="EMBL" id="JANEYF010001674">
    <property type="protein sequence ID" value="KAJ8959773.1"/>
    <property type="molecule type" value="Genomic_DNA"/>
</dbReference>
<dbReference type="CDD" id="cd00637">
    <property type="entry name" value="7tm_classA_rhodopsin-like"/>
    <property type="match status" value="1"/>
</dbReference>
<organism evidence="6 7">
    <name type="scientific">Rhamnusium bicolor</name>
    <dbReference type="NCBI Taxonomy" id="1586634"/>
    <lineage>
        <taxon>Eukaryota</taxon>
        <taxon>Metazoa</taxon>
        <taxon>Ecdysozoa</taxon>
        <taxon>Arthropoda</taxon>
        <taxon>Hexapoda</taxon>
        <taxon>Insecta</taxon>
        <taxon>Pterygota</taxon>
        <taxon>Neoptera</taxon>
        <taxon>Endopterygota</taxon>
        <taxon>Coleoptera</taxon>
        <taxon>Polyphaga</taxon>
        <taxon>Cucujiformia</taxon>
        <taxon>Chrysomeloidea</taxon>
        <taxon>Cerambycidae</taxon>
        <taxon>Lepturinae</taxon>
        <taxon>Rhagiini</taxon>
        <taxon>Rhamnusium</taxon>
    </lineage>
</organism>
<comment type="subcellular location">
    <subcellularLocation>
        <location evidence="1">Membrane</location>
    </subcellularLocation>
</comment>
<evidence type="ECO:0000256" key="3">
    <source>
        <dbReference type="ARBA" id="ARBA00022989"/>
    </source>
</evidence>
<evidence type="ECO:0000313" key="6">
    <source>
        <dbReference type="EMBL" id="KAJ8959773.1"/>
    </source>
</evidence>
<dbReference type="AlphaFoldDB" id="A0AAV8Z960"/>
<keyword evidence="7" id="KW-1185">Reference proteome</keyword>
<name>A0AAV8Z960_9CUCU</name>
<comment type="caution">
    <text evidence="6">The sequence shown here is derived from an EMBL/GenBank/DDBJ whole genome shotgun (WGS) entry which is preliminary data.</text>
</comment>
<dbReference type="SUPFAM" id="SSF81321">
    <property type="entry name" value="Family A G protein-coupled receptor-like"/>
    <property type="match status" value="1"/>
</dbReference>
<dbReference type="InterPro" id="IPR017452">
    <property type="entry name" value="GPCR_Rhodpsn_7TM"/>
</dbReference>
<keyword evidence="4" id="KW-0472">Membrane</keyword>
<sequence>MLAFTLCRLPYWLYFVIKLVKTIKGGVMWDLNYALTALNILNCALNPFLYAFLNETICAAKKINDLTCKVILYCCCFTNSEFEDFEKNNPFDIKYDQMKGVENHRIVKNTKVKFIDVDCLPKYADGLPPNRDS</sequence>
<dbReference type="GO" id="GO:0016020">
    <property type="term" value="C:membrane"/>
    <property type="evidence" value="ECO:0007669"/>
    <property type="project" value="UniProtKB-SubCell"/>
</dbReference>
<dbReference type="Proteomes" id="UP001162156">
    <property type="component" value="Unassembled WGS sequence"/>
</dbReference>
<protein>
    <recommendedName>
        <fullName evidence="5">G-protein coupled receptors family 1 profile domain-containing protein</fullName>
    </recommendedName>
</protein>
<evidence type="ECO:0000256" key="1">
    <source>
        <dbReference type="ARBA" id="ARBA00004370"/>
    </source>
</evidence>
<gene>
    <name evidence="6" type="ORF">NQ314_006203</name>
</gene>
<evidence type="ECO:0000256" key="4">
    <source>
        <dbReference type="ARBA" id="ARBA00023136"/>
    </source>
</evidence>
<proteinExistence type="predicted"/>